<dbReference type="AlphaFoldDB" id="A0A7R9FT15"/>
<dbReference type="Pfam" id="PF00858">
    <property type="entry name" value="ASC"/>
    <property type="match status" value="1"/>
</dbReference>
<evidence type="ECO:0000313" key="14">
    <source>
        <dbReference type="Proteomes" id="UP000677054"/>
    </source>
</evidence>
<keyword evidence="14" id="KW-1185">Reference proteome</keyword>
<organism evidence="13">
    <name type="scientific">Darwinula stevensoni</name>
    <dbReference type="NCBI Taxonomy" id="69355"/>
    <lineage>
        <taxon>Eukaryota</taxon>
        <taxon>Metazoa</taxon>
        <taxon>Ecdysozoa</taxon>
        <taxon>Arthropoda</taxon>
        <taxon>Crustacea</taxon>
        <taxon>Oligostraca</taxon>
        <taxon>Ostracoda</taxon>
        <taxon>Podocopa</taxon>
        <taxon>Podocopida</taxon>
        <taxon>Darwinulocopina</taxon>
        <taxon>Darwinuloidea</taxon>
        <taxon>Darwinulidae</taxon>
        <taxon>Darwinula</taxon>
    </lineage>
</organism>
<dbReference type="EMBL" id="CAJPEV010006654">
    <property type="protein sequence ID" value="CAG0904278.1"/>
    <property type="molecule type" value="Genomic_DNA"/>
</dbReference>
<evidence type="ECO:0000256" key="4">
    <source>
        <dbReference type="ARBA" id="ARBA00022461"/>
    </source>
</evidence>
<dbReference type="EMBL" id="LR906171">
    <property type="protein sequence ID" value="CAD7253778.1"/>
    <property type="molecule type" value="Genomic_DNA"/>
</dbReference>
<evidence type="ECO:0000256" key="2">
    <source>
        <dbReference type="ARBA" id="ARBA00007193"/>
    </source>
</evidence>
<dbReference type="InterPro" id="IPR001873">
    <property type="entry name" value="ENaC"/>
</dbReference>
<dbReference type="PANTHER" id="PTHR11690:SF300">
    <property type="entry name" value="PICKPOCKET PROTEIN 19"/>
    <property type="match status" value="1"/>
</dbReference>
<keyword evidence="7" id="KW-0915">Sodium</keyword>
<evidence type="ECO:0000256" key="3">
    <source>
        <dbReference type="ARBA" id="ARBA00022448"/>
    </source>
</evidence>
<keyword evidence="5 12" id="KW-0812">Transmembrane</keyword>
<gene>
    <name evidence="13" type="ORF">DSTB1V02_LOCUS13525</name>
</gene>
<evidence type="ECO:0000256" key="1">
    <source>
        <dbReference type="ARBA" id="ARBA00004141"/>
    </source>
</evidence>
<sequence>CWFGRGVKCEEVGEWRKIYTIIGVCYSFRRRESAEVHVVLGGSGGSAGSRQRGGLGSRGEMWARVDFCRRSCVTDSEVTTSGLFNNFYLKVADTDEIHFDPDEVGWKIHLQDPTDSDLIDIRTNGFTLFPGWSKDVRIDLRDFKTLDTKKRPCDENEEYSESKCKAECFVREVFERANCSLPYMTKVIPAPTCDTKESYASATKAANRLLFWGEWNPQVCVCARQCDHRYYVPFGESVQTGGNRSRLRIYYEDLTFEDVVEEYSYTIIPLLCDIGGTLGLLLGASWLTFIEFFEILGGYMTTVRRIRVNSPPTFK</sequence>
<evidence type="ECO:0000256" key="12">
    <source>
        <dbReference type="RuleBase" id="RU000679"/>
    </source>
</evidence>
<feature type="non-terminal residue" evidence="13">
    <location>
        <position position="315"/>
    </location>
</feature>
<keyword evidence="11 12" id="KW-0407">Ion channel</keyword>
<evidence type="ECO:0000256" key="9">
    <source>
        <dbReference type="ARBA" id="ARBA00023136"/>
    </source>
</evidence>
<keyword evidence="6" id="KW-1133">Transmembrane helix</keyword>
<evidence type="ECO:0000256" key="8">
    <source>
        <dbReference type="ARBA" id="ARBA00023065"/>
    </source>
</evidence>
<name>A0A7R9FT15_9CRUS</name>
<proteinExistence type="inferred from homology"/>
<keyword evidence="3 12" id="KW-0813">Transport</keyword>
<keyword evidence="10 12" id="KW-0739">Sodium transport</keyword>
<evidence type="ECO:0000256" key="5">
    <source>
        <dbReference type="ARBA" id="ARBA00022692"/>
    </source>
</evidence>
<evidence type="ECO:0000256" key="6">
    <source>
        <dbReference type="ARBA" id="ARBA00022989"/>
    </source>
</evidence>
<protein>
    <submittedName>
        <fullName evidence="13">Uncharacterized protein</fullName>
    </submittedName>
</protein>
<dbReference type="Gene3D" id="1.10.287.770">
    <property type="entry name" value="YojJ-like"/>
    <property type="match status" value="1"/>
</dbReference>
<evidence type="ECO:0000256" key="11">
    <source>
        <dbReference type="ARBA" id="ARBA00023303"/>
    </source>
</evidence>
<evidence type="ECO:0000256" key="7">
    <source>
        <dbReference type="ARBA" id="ARBA00023053"/>
    </source>
</evidence>
<dbReference type="OrthoDB" id="6628406at2759"/>
<keyword evidence="9" id="KW-0472">Membrane</keyword>
<dbReference type="Proteomes" id="UP000677054">
    <property type="component" value="Unassembled WGS sequence"/>
</dbReference>
<dbReference type="GO" id="GO:0015280">
    <property type="term" value="F:ligand-gated sodium channel activity"/>
    <property type="evidence" value="ECO:0007669"/>
    <property type="project" value="TreeGrafter"/>
</dbReference>
<comment type="similarity">
    <text evidence="2 12">Belongs to the amiloride-sensitive sodium channel (TC 1.A.6) family.</text>
</comment>
<dbReference type="Gene3D" id="1.10.287.820">
    <property type="entry name" value="Acid-sensing ion channel domain"/>
    <property type="match status" value="1"/>
</dbReference>
<evidence type="ECO:0000313" key="13">
    <source>
        <dbReference type="EMBL" id="CAD7253778.1"/>
    </source>
</evidence>
<accession>A0A7R9FT15</accession>
<keyword evidence="8 12" id="KW-0406">Ion transport</keyword>
<comment type="subcellular location">
    <subcellularLocation>
        <location evidence="1">Membrane</location>
        <topology evidence="1">Multi-pass membrane protein</topology>
    </subcellularLocation>
</comment>
<evidence type="ECO:0000256" key="10">
    <source>
        <dbReference type="ARBA" id="ARBA00023201"/>
    </source>
</evidence>
<dbReference type="PANTHER" id="PTHR11690">
    <property type="entry name" value="AMILORIDE-SENSITIVE SODIUM CHANNEL-RELATED"/>
    <property type="match status" value="1"/>
</dbReference>
<keyword evidence="4 12" id="KW-0894">Sodium channel</keyword>
<dbReference type="GO" id="GO:0005886">
    <property type="term" value="C:plasma membrane"/>
    <property type="evidence" value="ECO:0007669"/>
    <property type="project" value="TreeGrafter"/>
</dbReference>
<reference evidence="13" key="1">
    <citation type="submission" date="2020-11" db="EMBL/GenBank/DDBJ databases">
        <authorList>
            <person name="Tran Van P."/>
        </authorList>
    </citation>
    <scope>NUCLEOTIDE SEQUENCE</scope>
</reference>